<keyword evidence="3 6" id="KW-0812">Transmembrane</keyword>
<feature type="transmembrane region" description="Helical" evidence="6">
    <location>
        <begin position="774"/>
        <end position="794"/>
    </location>
</feature>
<dbReference type="InterPro" id="IPR050545">
    <property type="entry name" value="Mycobact_MmpL"/>
</dbReference>
<evidence type="ECO:0000313" key="9">
    <source>
        <dbReference type="Proteomes" id="UP000005522"/>
    </source>
</evidence>
<evidence type="ECO:0000256" key="4">
    <source>
        <dbReference type="ARBA" id="ARBA00022989"/>
    </source>
</evidence>
<evidence type="ECO:0000256" key="2">
    <source>
        <dbReference type="ARBA" id="ARBA00022475"/>
    </source>
</evidence>
<sequence length="908" mass="97963">MIFPAADRVLAGLGRTYVRLLMAVVDGCVRFSRVVLLFFLVALVASVYYVVGHFAINTDTSDALSRDLPFQQREAAYKKAFPQDRDSIVVVLQGQNRSTTDGAVDRLQAWLRSHPETFPQVYVPGGGSFFQRNGLLYLPTAKVEEFAKRITDAQPLIARLSADPGIGGLSKLLTEAIDHELSGGSSLSGLTKVYDALNDAIVANLQNKPYTVSWAELMGGSLNDLGPRKRFVVVEPRMNFHALEPAAAAIQRLQAGLKSLHLDPEHGVQVGITGSAVLDAEQLQTVSHGAAYSLILTLILEILLVSIALRSARLVTAVFVSLISGIAFTTAWALFFIGPFNLISVAFAILFVGLGVDFGIQLCMRYREELFNGAPHREAMERVTRGIGGALTLAAVAAALSFFAFVPTTYAGIVDLGLVSGASMLIALILTLTMVPAILTVWPISSQSLRRVTYPHFQKVPTLARHPIHRYAYWVLTGVALLALAAIPAALRVSFDFNPLHMIDQKAEGVRVFESLLADPDTAPYRIEVLRPNIASAVETARQLDKLPTVARTVTIDSYIPKDQQAKLAILQNLQILVPPFSLLMPATLTPPDDSKSLADLQKLQGKLQELIARRTAVSAGSAPPSAELLAAQRLSASLARFLPVARKDPARLQSLQESALGTLPSELKKLGEALMASPVTLNTLPEDLRERYLDARGQARVEVFPKENLVSNRKMLDFVRSVQRVVPDAVGTPVMLIEGGEAVLSAFRQATFTALIGIALLLLVSLRRYRDVLLVMLPLMLAALFTVATMSLLGLSFNLGNIIVLPLLIGLGVAFAIYLVLRWRSGVDVAHLLQTSTPMAVFFSGLTTLSAFGSLAVSSDPGMASLGKALSLALAMVLLSILLILPALLLIFTHSPQEEGMAADEGS</sequence>
<keyword evidence="5 6" id="KW-0472">Membrane</keyword>
<dbReference type="eggNOG" id="COG1033">
    <property type="taxonomic scope" value="Bacteria"/>
</dbReference>
<proteinExistence type="predicted"/>
<feature type="transmembrane region" description="Helical" evidence="6">
    <location>
        <begin position="343"/>
        <end position="364"/>
    </location>
</feature>
<feature type="transmembrane region" description="Helical" evidence="6">
    <location>
        <begin position="471"/>
        <end position="491"/>
    </location>
</feature>
<dbReference type="SUPFAM" id="SSF82866">
    <property type="entry name" value="Multidrug efflux transporter AcrB transmembrane domain"/>
    <property type="match status" value="2"/>
</dbReference>
<feature type="transmembrane region" description="Helical" evidence="6">
    <location>
        <begin position="290"/>
        <end position="309"/>
    </location>
</feature>
<organism evidence="8 9">
    <name type="scientific">Acidithiobacillus caldus (strain ATCC 51756 / DSM 8584 / KU)</name>
    <dbReference type="NCBI Taxonomy" id="637389"/>
    <lineage>
        <taxon>Bacteria</taxon>
        <taxon>Pseudomonadati</taxon>
        <taxon>Pseudomonadota</taxon>
        <taxon>Acidithiobacillia</taxon>
        <taxon>Acidithiobacillales</taxon>
        <taxon>Acidithiobacillaceae</taxon>
        <taxon>Acidithiobacillus</taxon>
    </lineage>
</organism>
<keyword evidence="2" id="KW-1003">Cell membrane</keyword>
<feature type="transmembrane region" description="Helical" evidence="6">
    <location>
        <begin position="418"/>
        <end position="442"/>
    </location>
</feature>
<protein>
    <submittedName>
        <fullName evidence="8">Hopanoid-associated RND transporter, HpnN</fullName>
    </submittedName>
</protein>
<feature type="transmembrane region" description="Helical" evidence="6">
    <location>
        <begin position="834"/>
        <end position="858"/>
    </location>
</feature>
<feature type="transmembrane region" description="Helical" evidence="6">
    <location>
        <begin position="34"/>
        <end position="56"/>
    </location>
</feature>
<reference evidence="8 9" key="1">
    <citation type="journal article" date="2009" name="J. Bacteriol.">
        <title>Draft genome sequence of the extremely acidophilic bacterium Acidithiobacillus caldus ATCC 51756 reveals metabolic versatility in the genus Acidithiobacillus.</title>
        <authorList>
            <person name="Valdes J."/>
            <person name="Quatrini R."/>
            <person name="Hallberg K."/>
            <person name="Dopson M."/>
            <person name="Valenzuela P.D."/>
            <person name="Holmes D.S."/>
        </authorList>
    </citation>
    <scope>NUCLEOTIDE SEQUENCE [LARGE SCALE GENOMIC DNA]</scope>
    <source>
        <strain evidence="9">ATCC 51756 / DSM 8584 / KU</strain>
    </source>
</reference>
<feature type="domain" description="SSD" evidence="7">
    <location>
        <begin position="314"/>
        <end position="441"/>
    </location>
</feature>
<dbReference type="NCBIfam" id="TIGR03480">
    <property type="entry name" value="HpnN"/>
    <property type="match status" value="1"/>
</dbReference>
<dbReference type="PANTHER" id="PTHR33406:SF13">
    <property type="entry name" value="MEMBRANE PROTEIN YDFJ"/>
    <property type="match status" value="1"/>
</dbReference>
<evidence type="ECO:0000256" key="1">
    <source>
        <dbReference type="ARBA" id="ARBA00004651"/>
    </source>
</evidence>
<evidence type="ECO:0000256" key="3">
    <source>
        <dbReference type="ARBA" id="ARBA00022692"/>
    </source>
</evidence>
<keyword evidence="4 6" id="KW-1133">Transmembrane helix</keyword>
<dbReference type="AlphaFoldDB" id="A0A059ZWF8"/>
<dbReference type="EMBL" id="CP005986">
    <property type="protein sequence ID" value="AIA55930.1"/>
    <property type="molecule type" value="Genomic_DNA"/>
</dbReference>
<dbReference type="Pfam" id="PF03176">
    <property type="entry name" value="MMPL"/>
    <property type="match status" value="2"/>
</dbReference>
<evidence type="ECO:0000256" key="5">
    <source>
        <dbReference type="ARBA" id="ARBA00023136"/>
    </source>
</evidence>
<evidence type="ECO:0000259" key="7">
    <source>
        <dbReference type="PROSITE" id="PS50156"/>
    </source>
</evidence>
<dbReference type="Gene3D" id="1.20.1640.10">
    <property type="entry name" value="Multidrug efflux transporter AcrB transmembrane domain"/>
    <property type="match status" value="2"/>
</dbReference>
<dbReference type="HOGENOM" id="CLU_009099_0_0_6"/>
<feature type="transmembrane region" description="Helical" evidence="6">
    <location>
        <begin position="747"/>
        <end position="767"/>
    </location>
</feature>
<dbReference type="Proteomes" id="UP000005522">
    <property type="component" value="Chromosome"/>
</dbReference>
<dbReference type="PANTHER" id="PTHR33406">
    <property type="entry name" value="MEMBRANE PROTEIN MJ1562-RELATED"/>
    <property type="match status" value="1"/>
</dbReference>
<feature type="transmembrane region" description="Helical" evidence="6">
    <location>
        <begin position="316"/>
        <end position="337"/>
    </location>
</feature>
<gene>
    <name evidence="8" type="ORF">Acaty_c2074</name>
</gene>
<evidence type="ECO:0000256" key="6">
    <source>
        <dbReference type="SAM" id="Phobius"/>
    </source>
</evidence>
<dbReference type="InterPro" id="IPR017841">
    <property type="entry name" value="Hopanoid_biosynth_HpnN"/>
</dbReference>
<evidence type="ECO:0000313" key="8">
    <source>
        <dbReference type="EMBL" id="AIA55930.1"/>
    </source>
</evidence>
<name>A0A059ZWF8_ACICK</name>
<feature type="transmembrane region" description="Helical" evidence="6">
    <location>
        <begin position="385"/>
        <end position="406"/>
    </location>
</feature>
<feature type="transmembrane region" description="Helical" evidence="6">
    <location>
        <begin position="870"/>
        <end position="893"/>
    </location>
</feature>
<dbReference type="InterPro" id="IPR000731">
    <property type="entry name" value="SSD"/>
</dbReference>
<dbReference type="InterPro" id="IPR004869">
    <property type="entry name" value="MMPL_dom"/>
</dbReference>
<dbReference type="PROSITE" id="PS50156">
    <property type="entry name" value="SSD"/>
    <property type="match status" value="1"/>
</dbReference>
<accession>A0A059ZWF8</accession>
<feature type="transmembrane region" description="Helical" evidence="6">
    <location>
        <begin position="800"/>
        <end position="822"/>
    </location>
</feature>
<dbReference type="RefSeq" id="WP_038472218.1">
    <property type="nucleotide sequence ID" value="NZ_CP005986.1"/>
</dbReference>
<comment type="subcellular location">
    <subcellularLocation>
        <location evidence="1">Cell membrane</location>
        <topology evidence="1">Multi-pass membrane protein</topology>
    </subcellularLocation>
</comment>
<dbReference type="GO" id="GO:0005886">
    <property type="term" value="C:plasma membrane"/>
    <property type="evidence" value="ECO:0007669"/>
    <property type="project" value="UniProtKB-SubCell"/>
</dbReference>
<dbReference type="KEGG" id="acz:Acaty_c2074"/>